<evidence type="ECO:0000313" key="7">
    <source>
        <dbReference type="EMBL" id="KTQ95305.1"/>
    </source>
</evidence>
<feature type="transmembrane region" description="Helical" evidence="5">
    <location>
        <begin position="297"/>
        <end position="322"/>
    </location>
</feature>
<feature type="transmembrane region" description="Helical" evidence="5">
    <location>
        <begin position="35"/>
        <end position="54"/>
    </location>
</feature>
<protein>
    <recommendedName>
        <fullName evidence="6">O-antigen ligase-related domain-containing protein</fullName>
    </recommendedName>
</protein>
<dbReference type="RefSeq" id="WP_058635207.1">
    <property type="nucleotide sequence ID" value="NZ_LDPZ01000023.1"/>
</dbReference>
<feature type="transmembrane region" description="Helical" evidence="5">
    <location>
        <begin position="261"/>
        <end position="277"/>
    </location>
</feature>
<name>A0A175R7J9_9HYPH</name>
<accession>A0A175R7J9</accession>
<gene>
    <name evidence="7" type="ORF">NS226_12195</name>
</gene>
<dbReference type="Proteomes" id="UP000078272">
    <property type="component" value="Unassembled WGS sequence"/>
</dbReference>
<feature type="domain" description="O-antigen ligase-related" evidence="6">
    <location>
        <begin position="245"/>
        <end position="399"/>
    </location>
</feature>
<dbReference type="PANTHER" id="PTHR37422">
    <property type="entry name" value="TEICHURONIC ACID BIOSYNTHESIS PROTEIN TUAE"/>
    <property type="match status" value="1"/>
</dbReference>
<feature type="transmembrane region" description="Helical" evidence="5">
    <location>
        <begin position="447"/>
        <end position="466"/>
    </location>
</feature>
<evidence type="ECO:0000256" key="4">
    <source>
        <dbReference type="ARBA" id="ARBA00023136"/>
    </source>
</evidence>
<evidence type="ECO:0000256" key="3">
    <source>
        <dbReference type="ARBA" id="ARBA00022989"/>
    </source>
</evidence>
<dbReference type="STRING" id="401562.NS365_19385"/>
<dbReference type="AlphaFoldDB" id="A0A175R7J9"/>
<reference evidence="7 8" key="1">
    <citation type="journal article" date="2016" name="Front. Microbiol.">
        <title>Genomic Resource of Rice Seed Associated Bacteria.</title>
        <authorList>
            <person name="Midha S."/>
            <person name="Bansal K."/>
            <person name="Sharma S."/>
            <person name="Kumar N."/>
            <person name="Patil P.P."/>
            <person name="Chaudhry V."/>
            <person name="Patil P.B."/>
        </authorList>
    </citation>
    <scope>NUCLEOTIDE SEQUENCE [LARGE SCALE GENOMIC DNA]</scope>
    <source>
        <strain evidence="7 8">NS226</strain>
    </source>
</reference>
<dbReference type="Pfam" id="PF04932">
    <property type="entry name" value="Wzy_C"/>
    <property type="match status" value="1"/>
</dbReference>
<evidence type="ECO:0000256" key="1">
    <source>
        <dbReference type="ARBA" id="ARBA00004141"/>
    </source>
</evidence>
<dbReference type="OrthoDB" id="4391260at2"/>
<evidence type="ECO:0000256" key="2">
    <source>
        <dbReference type="ARBA" id="ARBA00022692"/>
    </source>
</evidence>
<dbReference type="EMBL" id="LDPZ01000023">
    <property type="protein sequence ID" value="KTQ95305.1"/>
    <property type="molecule type" value="Genomic_DNA"/>
</dbReference>
<dbReference type="PATRIC" id="fig|401562.3.peg.1985"/>
<proteinExistence type="predicted"/>
<evidence type="ECO:0000313" key="8">
    <source>
        <dbReference type="Proteomes" id="UP000078272"/>
    </source>
</evidence>
<keyword evidence="3 5" id="KW-1133">Transmembrane helix</keyword>
<dbReference type="GO" id="GO:0016020">
    <property type="term" value="C:membrane"/>
    <property type="evidence" value="ECO:0007669"/>
    <property type="project" value="UniProtKB-SubCell"/>
</dbReference>
<sequence>MIGALRQGSRPVVAARLALMGVLVFAFVWKAATPPIPALLTALGFGLIGIAAAFRRPADRRAARWFDTAMGLAGALALLALAQALRLGHHPLANPAWEEAAALLGPLPGAISVAPFDTLQALPAVIAPFLAFAGTLAFFDEDRSATALIRYLALLGGAFALFGLVQVTLLPGSLFLFEKAYYIDSLTGFWVNRNVAGALLGVASFAALVWLLDVVKGIDRPRRVALLLREDDTGLSSAQLLPAALLALCLLALFLTKSRGALVATGAAYGVVLPLLMQDAAGRLWRGRGAGMGRRIVWLRITAVVAGLLSVGLVVLLFGGLASARLMQEGVDEGRLCFYRAAWAALRAQPWLGWGLGTFDSVFPLFREPDCGALSMSVSRAHNAYLQGLVELGLPFALFVVALVGSLLVLIRSGARNRIRRRHVPIAGLGVVILLACHGLVDFSPQIPGMAIYTAIFLGAVATIGLRRRRAAPQRPRPVDQDGAWADA</sequence>
<keyword evidence="2 5" id="KW-0812">Transmembrane</keyword>
<feature type="transmembrane region" description="Helical" evidence="5">
    <location>
        <begin position="195"/>
        <end position="215"/>
    </location>
</feature>
<feature type="transmembrane region" description="Helical" evidence="5">
    <location>
        <begin position="12"/>
        <end position="29"/>
    </location>
</feature>
<dbReference type="PANTHER" id="PTHR37422:SF23">
    <property type="entry name" value="TEICHURONIC ACID BIOSYNTHESIS PROTEIN TUAE"/>
    <property type="match status" value="1"/>
</dbReference>
<feature type="transmembrane region" description="Helical" evidence="5">
    <location>
        <begin position="151"/>
        <end position="175"/>
    </location>
</feature>
<evidence type="ECO:0000256" key="5">
    <source>
        <dbReference type="SAM" id="Phobius"/>
    </source>
</evidence>
<dbReference type="InterPro" id="IPR051533">
    <property type="entry name" value="WaaL-like"/>
</dbReference>
<keyword evidence="4 5" id="KW-0472">Membrane</keyword>
<feature type="transmembrane region" description="Helical" evidence="5">
    <location>
        <begin position="235"/>
        <end position="255"/>
    </location>
</feature>
<comment type="subcellular location">
    <subcellularLocation>
        <location evidence="1">Membrane</location>
        <topology evidence="1">Multi-pass membrane protein</topology>
    </subcellularLocation>
</comment>
<organism evidence="7 8">
    <name type="scientific">Aureimonas ureilytica</name>
    <dbReference type="NCBI Taxonomy" id="401562"/>
    <lineage>
        <taxon>Bacteria</taxon>
        <taxon>Pseudomonadati</taxon>
        <taxon>Pseudomonadota</taxon>
        <taxon>Alphaproteobacteria</taxon>
        <taxon>Hyphomicrobiales</taxon>
        <taxon>Aurantimonadaceae</taxon>
        <taxon>Aureimonas</taxon>
    </lineage>
</organism>
<dbReference type="InterPro" id="IPR007016">
    <property type="entry name" value="O-antigen_ligase-rel_domated"/>
</dbReference>
<comment type="caution">
    <text evidence="7">The sequence shown here is derived from an EMBL/GenBank/DDBJ whole genome shotgun (WGS) entry which is preliminary data.</text>
</comment>
<feature type="transmembrane region" description="Helical" evidence="5">
    <location>
        <begin position="121"/>
        <end position="139"/>
    </location>
</feature>
<feature type="transmembrane region" description="Helical" evidence="5">
    <location>
        <begin position="66"/>
        <end position="85"/>
    </location>
</feature>
<feature type="transmembrane region" description="Helical" evidence="5">
    <location>
        <begin position="423"/>
        <end position="441"/>
    </location>
</feature>
<feature type="transmembrane region" description="Helical" evidence="5">
    <location>
        <begin position="392"/>
        <end position="411"/>
    </location>
</feature>
<evidence type="ECO:0000259" key="6">
    <source>
        <dbReference type="Pfam" id="PF04932"/>
    </source>
</evidence>